<dbReference type="SMR" id="A0A2H5PZN0"/>
<proteinExistence type="predicted"/>
<dbReference type="Proteomes" id="UP000236630">
    <property type="component" value="Unassembled WGS sequence"/>
</dbReference>
<keyword evidence="3" id="KW-1185">Reference proteome</keyword>
<comment type="caution">
    <text evidence="2">The sequence shown here is derived from an EMBL/GenBank/DDBJ whole genome shotgun (WGS) entry which is preliminary data.</text>
</comment>
<sequence length="106" mass="12295">MTMGPASTKVLRLLNFIGAGFICTVAINKWRALEQKSLQKKQYFLIFCGVICDYGKHMQSLYSLTPHLQNTLICLKPWMKKFHLLWILQRDEGSFSDVVWQQIGTK</sequence>
<organism evidence="2 3">
    <name type="scientific">Citrus unshiu</name>
    <name type="common">Satsuma mandarin</name>
    <name type="synonym">Citrus nobilis var. unshiu</name>
    <dbReference type="NCBI Taxonomy" id="55188"/>
    <lineage>
        <taxon>Eukaryota</taxon>
        <taxon>Viridiplantae</taxon>
        <taxon>Streptophyta</taxon>
        <taxon>Embryophyta</taxon>
        <taxon>Tracheophyta</taxon>
        <taxon>Spermatophyta</taxon>
        <taxon>Magnoliopsida</taxon>
        <taxon>eudicotyledons</taxon>
        <taxon>Gunneridae</taxon>
        <taxon>Pentapetalae</taxon>
        <taxon>rosids</taxon>
        <taxon>malvids</taxon>
        <taxon>Sapindales</taxon>
        <taxon>Rutaceae</taxon>
        <taxon>Aurantioideae</taxon>
        <taxon>Citrus</taxon>
    </lineage>
</organism>
<name>A0A2H5PZN0_CITUN</name>
<feature type="transmembrane region" description="Helical" evidence="1">
    <location>
        <begin position="12"/>
        <end position="30"/>
    </location>
</feature>
<accession>A0A2H5PZN0</accession>
<keyword evidence="1" id="KW-0812">Transmembrane</keyword>
<evidence type="ECO:0000313" key="3">
    <source>
        <dbReference type="Proteomes" id="UP000236630"/>
    </source>
</evidence>
<evidence type="ECO:0000256" key="1">
    <source>
        <dbReference type="SAM" id="Phobius"/>
    </source>
</evidence>
<dbReference type="AlphaFoldDB" id="A0A2H5PZN0"/>
<reference evidence="2 3" key="1">
    <citation type="journal article" date="2017" name="Front. Genet.">
        <title>Draft sequencing of the heterozygous diploid genome of Satsuma (Citrus unshiu Marc.) using a hybrid assembly approach.</title>
        <authorList>
            <person name="Shimizu T."/>
            <person name="Tanizawa Y."/>
            <person name="Mochizuki T."/>
            <person name="Nagasaki H."/>
            <person name="Yoshioka T."/>
            <person name="Toyoda A."/>
            <person name="Fujiyama A."/>
            <person name="Kaminuma E."/>
            <person name="Nakamura Y."/>
        </authorList>
    </citation>
    <scope>NUCLEOTIDE SEQUENCE [LARGE SCALE GENOMIC DNA]</scope>
    <source>
        <strain evidence="3">cv. Miyagawa wase</strain>
    </source>
</reference>
<keyword evidence="1" id="KW-1133">Transmembrane helix</keyword>
<protein>
    <submittedName>
        <fullName evidence="2">Uncharacterized protein</fullName>
    </submittedName>
</protein>
<dbReference type="EMBL" id="BDQV01000171">
    <property type="protein sequence ID" value="GAY57847.1"/>
    <property type="molecule type" value="Genomic_DNA"/>
</dbReference>
<keyword evidence="1" id="KW-0472">Membrane</keyword>
<gene>
    <name evidence="2" type="ORF">CUMW_182600</name>
</gene>
<evidence type="ECO:0000313" key="2">
    <source>
        <dbReference type="EMBL" id="GAY57847.1"/>
    </source>
</evidence>